<evidence type="ECO:0000256" key="2">
    <source>
        <dbReference type="ARBA" id="ARBA00022801"/>
    </source>
</evidence>
<dbReference type="InterPro" id="IPR006483">
    <property type="entry name" value="CRISPR-assoc_Cas3_HD"/>
</dbReference>
<dbReference type="InterPro" id="IPR038257">
    <property type="entry name" value="CRISPR-assoc_Cas3_HD_sf"/>
</dbReference>
<dbReference type="GO" id="GO:0004519">
    <property type="term" value="F:endonuclease activity"/>
    <property type="evidence" value="ECO:0007669"/>
    <property type="project" value="UniProtKB-KW"/>
</dbReference>
<feature type="domain" description="HD Cas3-type" evidence="4">
    <location>
        <begin position="4"/>
        <end position="214"/>
    </location>
</feature>
<organism evidence="5 7">
    <name type="scientific">Sulfodiicoccus acidiphilus</name>
    <dbReference type="NCBI Taxonomy" id="1670455"/>
    <lineage>
        <taxon>Archaea</taxon>
        <taxon>Thermoproteota</taxon>
        <taxon>Thermoprotei</taxon>
        <taxon>Sulfolobales</taxon>
        <taxon>Sulfolobaceae</taxon>
        <taxon>Sulfodiicoccus</taxon>
    </lineage>
</organism>
<dbReference type="GO" id="GO:0051607">
    <property type="term" value="P:defense response to virus"/>
    <property type="evidence" value="ECO:0007669"/>
    <property type="project" value="UniProtKB-KW"/>
</dbReference>
<dbReference type="PROSITE" id="PS51643">
    <property type="entry name" value="HD_CAS3"/>
    <property type="match status" value="1"/>
</dbReference>
<reference evidence="6" key="4">
    <citation type="submission" date="2020-09" db="EMBL/GenBank/DDBJ databases">
        <authorList>
            <person name="Sun Q."/>
            <person name="Ohkuma M."/>
        </authorList>
    </citation>
    <scope>NUCLEOTIDE SEQUENCE</scope>
    <source>
        <strain evidence="6">JCM 31740</strain>
    </source>
</reference>
<dbReference type="GO" id="GO:0046872">
    <property type="term" value="F:metal ion binding"/>
    <property type="evidence" value="ECO:0007669"/>
    <property type="project" value="UniProtKB-KW"/>
</dbReference>
<evidence type="ECO:0000256" key="1">
    <source>
        <dbReference type="ARBA" id="ARBA00022723"/>
    </source>
</evidence>
<dbReference type="AlphaFoldDB" id="A0A348B5X1"/>
<dbReference type="Gene3D" id="1.10.3210.30">
    <property type="match status" value="1"/>
</dbReference>
<dbReference type="Pfam" id="PF18019">
    <property type="entry name" value="Cas3_HD"/>
    <property type="match status" value="1"/>
</dbReference>
<keyword evidence="5" id="KW-0540">Nuclease</keyword>
<dbReference type="RefSeq" id="WP_126450820.1">
    <property type="nucleotide sequence ID" value="NZ_AP018553.1"/>
</dbReference>
<dbReference type="KEGG" id="sacd:HS1genome_1962"/>
<sequence length="244" mass="27562">MRPCAFAGQGLVEHSIGSVNWMDRAFDLSYFSVVANRVNRLTQGIEAPVDKWWTHELTAILTVLHDVGKAGEGFQSQFDDGCGSQRSSFKLHEIVSAVFLYRNQVKVAGEELRGIRKFWAVMTVINHLNAMRGLHTLNDAQLATLRDKLKLSKYGNTLLQELSNRGFDVGHMRAGDYTIADVQDMVQWLRGLSTRSEGKLYVLFLAPLMIGDNLDSSVARERDETSVLKRRFVRRLMEVVVNDS</sequence>
<evidence type="ECO:0000313" key="7">
    <source>
        <dbReference type="Proteomes" id="UP000276741"/>
    </source>
</evidence>
<protein>
    <submittedName>
        <fullName evidence="5">CRISPR-associated endonuclease Cas3</fullName>
    </submittedName>
</protein>
<reference evidence="7" key="2">
    <citation type="submission" date="2018-04" db="EMBL/GenBank/DDBJ databases">
        <title>Complete genome sequence of Sulfodiicoccus acidiphilus strain HS-1.</title>
        <authorList>
            <person name="Sakai H.D."/>
            <person name="Kurosawa N."/>
        </authorList>
    </citation>
    <scope>NUCLEOTIDE SEQUENCE [LARGE SCALE GENOMIC DNA]</scope>
    <source>
        <strain evidence="7">HS-1</strain>
    </source>
</reference>
<dbReference type="GeneID" id="38667426"/>
<dbReference type="Proteomes" id="UP000276741">
    <property type="component" value="Chromosome"/>
</dbReference>
<evidence type="ECO:0000259" key="4">
    <source>
        <dbReference type="PROSITE" id="PS51643"/>
    </source>
</evidence>
<accession>A0A348B5X1</accession>
<dbReference type="Proteomes" id="UP000616143">
    <property type="component" value="Unassembled WGS sequence"/>
</dbReference>
<evidence type="ECO:0000313" key="5">
    <source>
        <dbReference type="EMBL" id="BBD73573.1"/>
    </source>
</evidence>
<reference evidence="6" key="1">
    <citation type="journal article" date="2014" name="Int. J. Syst. Evol. Microbiol.">
        <title>Complete genome sequence of Corynebacterium casei LMG S-19264T (=DSM 44701T), isolated from a smear-ripened cheese.</title>
        <authorList>
            <consortium name="US DOE Joint Genome Institute (JGI-PGF)"/>
            <person name="Walter F."/>
            <person name="Albersmeier A."/>
            <person name="Kalinowski J."/>
            <person name="Ruckert C."/>
        </authorList>
    </citation>
    <scope>NUCLEOTIDE SEQUENCE</scope>
    <source>
        <strain evidence="6">JCM 31740</strain>
    </source>
</reference>
<keyword evidence="1" id="KW-0479">Metal-binding</keyword>
<evidence type="ECO:0000313" key="6">
    <source>
        <dbReference type="EMBL" id="GGU01767.1"/>
    </source>
</evidence>
<dbReference type="EMBL" id="BMQS01000020">
    <property type="protein sequence ID" value="GGU01767.1"/>
    <property type="molecule type" value="Genomic_DNA"/>
</dbReference>
<dbReference type="EMBL" id="AP018553">
    <property type="protein sequence ID" value="BBD73573.1"/>
    <property type="molecule type" value="Genomic_DNA"/>
</dbReference>
<dbReference type="GO" id="GO:0016787">
    <property type="term" value="F:hydrolase activity"/>
    <property type="evidence" value="ECO:0007669"/>
    <property type="project" value="UniProtKB-KW"/>
</dbReference>
<name>A0A348B5X1_9CREN</name>
<keyword evidence="7" id="KW-1185">Reference proteome</keyword>
<keyword evidence="2" id="KW-0378">Hydrolase</keyword>
<dbReference type="CDD" id="cd10013">
    <property type="entry name" value="Cas3''_I"/>
    <property type="match status" value="1"/>
</dbReference>
<dbReference type="OrthoDB" id="34771at2157"/>
<gene>
    <name evidence="6" type="ORF">GCM10007116_18690</name>
    <name evidence="5" type="ORF">HS1genome_1962</name>
</gene>
<keyword evidence="3" id="KW-0051">Antiviral defense</keyword>
<keyword evidence="5" id="KW-0255">Endonuclease</keyword>
<proteinExistence type="predicted"/>
<evidence type="ECO:0000256" key="3">
    <source>
        <dbReference type="ARBA" id="ARBA00023118"/>
    </source>
</evidence>
<reference evidence="5" key="3">
    <citation type="journal article" date="2019" name="BMC Res. Notes">
        <title>Complete genome sequence of the Sulfodiicoccus acidiphilus strain HS-1T, the first crenarchaeon that lacks polB3, isolated from an acidic hot spring in Ohwaku-dani, Hakone, Japan.</title>
        <authorList>
            <person name="Sakai H.D."/>
            <person name="Kurosawa N."/>
        </authorList>
    </citation>
    <scope>NUCLEOTIDE SEQUENCE</scope>
    <source>
        <strain evidence="5">HS-1</strain>
    </source>
</reference>